<dbReference type="Pfam" id="PF04610">
    <property type="entry name" value="TrbL"/>
    <property type="match status" value="1"/>
</dbReference>
<feature type="transmembrane region" description="Helical" evidence="6">
    <location>
        <begin position="198"/>
        <end position="216"/>
    </location>
</feature>
<feature type="transmembrane region" description="Helical" evidence="6">
    <location>
        <begin position="269"/>
        <end position="291"/>
    </location>
</feature>
<feature type="transmembrane region" description="Helical" evidence="6">
    <location>
        <begin position="53"/>
        <end position="71"/>
    </location>
</feature>
<comment type="subcellular location">
    <subcellularLocation>
        <location evidence="1">Membrane</location>
        <topology evidence="1">Multi-pass membrane protein</topology>
    </subcellularLocation>
</comment>
<name>A0AA92BZ98_RHIRH</name>
<gene>
    <name evidence="7" type="ORF">DC430_22520</name>
</gene>
<evidence type="ECO:0000313" key="7">
    <source>
        <dbReference type="EMBL" id="PVE50159.1"/>
    </source>
</evidence>
<feature type="transmembrane region" description="Helical" evidence="6">
    <location>
        <begin position="228"/>
        <end position="249"/>
    </location>
</feature>
<comment type="similarity">
    <text evidence="2">Belongs to the TrbL/VirB6 family.</text>
</comment>
<dbReference type="InterPro" id="IPR007688">
    <property type="entry name" value="Conjugal_tfr_TrbL/VirB6"/>
</dbReference>
<evidence type="ECO:0000256" key="2">
    <source>
        <dbReference type="ARBA" id="ARBA00007802"/>
    </source>
</evidence>
<evidence type="ECO:0000313" key="8">
    <source>
        <dbReference type="Proteomes" id="UP000244335"/>
    </source>
</evidence>
<evidence type="ECO:0000256" key="1">
    <source>
        <dbReference type="ARBA" id="ARBA00004141"/>
    </source>
</evidence>
<evidence type="ECO:0000256" key="6">
    <source>
        <dbReference type="SAM" id="Phobius"/>
    </source>
</evidence>
<comment type="caution">
    <text evidence="7">The sequence shown here is derived from an EMBL/GenBank/DDBJ whole genome shotgun (WGS) entry which is preliminary data.</text>
</comment>
<evidence type="ECO:0000256" key="5">
    <source>
        <dbReference type="ARBA" id="ARBA00023136"/>
    </source>
</evidence>
<dbReference type="GO" id="GO:0030255">
    <property type="term" value="P:protein secretion by the type IV secretion system"/>
    <property type="evidence" value="ECO:0007669"/>
    <property type="project" value="InterPro"/>
</dbReference>
<feature type="transmembrane region" description="Helical" evidence="6">
    <location>
        <begin position="83"/>
        <end position="105"/>
    </location>
</feature>
<sequence>MPRRRLAVRSSAKTASASSEEKVMNDIFDVLFGKVDAMGTSAVQNMYQALSNYLGPLFLAGLAVYVVWWGYEMLFGRAPMTAGAFVWKFGRVFLCYSMIVSWATYQPLIVTPLVQAPDAVATVVCEAAGGQGCGANGASIGQGLSDIWHAGMQGASSMVAQGGVFGWFLYLLAGGVLLFTLILCVTAAVILIMGKMTMFVLLGIGPIVMCCALFNVTSGVVDGWIRSLATYALLPVLVYTVLGLMTSLLGNTVSALQAGEPSLSTVMPFLFMCAATTLLLKEVVGLAAAIAGGGPRIESATSLALFNARRFGIVGARGAYRGGRYALSRMMAGGTGTVTDGSADRALVTSAALNGRR</sequence>
<organism evidence="7 8">
    <name type="scientific">Rhizobium rhizogenes</name>
    <name type="common">Agrobacterium rhizogenes</name>
    <dbReference type="NCBI Taxonomy" id="359"/>
    <lineage>
        <taxon>Bacteria</taxon>
        <taxon>Pseudomonadati</taxon>
        <taxon>Pseudomonadota</taxon>
        <taxon>Alphaproteobacteria</taxon>
        <taxon>Hyphomicrobiales</taxon>
        <taxon>Rhizobiaceae</taxon>
        <taxon>Rhizobium/Agrobacterium group</taxon>
        <taxon>Rhizobium</taxon>
    </lineage>
</organism>
<accession>A0AA92BZ98</accession>
<keyword evidence="5 6" id="KW-0472">Membrane</keyword>
<keyword evidence="3 6" id="KW-0812">Transmembrane</keyword>
<dbReference type="AlphaFoldDB" id="A0AA92BZ98"/>
<proteinExistence type="inferred from homology"/>
<dbReference type="EMBL" id="QDFR01000013">
    <property type="protein sequence ID" value="PVE50159.1"/>
    <property type="molecule type" value="Genomic_DNA"/>
</dbReference>
<evidence type="ECO:0000256" key="3">
    <source>
        <dbReference type="ARBA" id="ARBA00022692"/>
    </source>
</evidence>
<dbReference type="GO" id="GO:0016020">
    <property type="term" value="C:membrane"/>
    <property type="evidence" value="ECO:0007669"/>
    <property type="project" value="UniProtKB-SubCell"/>
</dbReference>
<evidence type="ECO:0000256" key="4">
    <source>
        <dbReference type="ARBA" id="ARBA00022989"/>
    </source>
</evidence>
<reference evidence="7 8" key="1">
    <citation type="submission" date="2018-04" db="EMBL/GenBank/DDBJ databases">
        <authorList>
            <person name="Hagen T."/>
        </authorList>
    </citation>
    <scope>NUCLEOTIDE SEQUENCE [LARGE SCALE GENOMIC DNA]</scope>
    <source>
        <strain evidence="7 8">TPD7009</strain>
    </source>
</reference>
<protein>
    <submittedName>
        <fullName evidence="7">Type IV secretion protein</fullName>
    </submittedName>
</protein>
<keyword evidence="4 6" id="KW-1133">Transmembrane helix</keyword>
<dbReference type="Proteomes" id="UP000244335">
    <property type="component" value="Unassembled WGS sequence"/>
</dbReference>
<feature type="transmembrane region" description="Helical" evidence="6">
    <location>
        <begin position="167"/>
        <end position="192"/>
    </location>
</feature>